<reference evidence="2 3" key="1">
    <citation type="journal article" date="2020" name="ISME J.">
        <title>Uncovering the hidden diversity of litter-decomposition mechanisms in mushroom-forming fungi.</title>
        <authorList>
            <person name="Floudas D."/>
            <person name="Bentzer J."/>
            <person name="Ahren D."/>
            <person name="Johansson T."/>
            <person name="Persson P."/>
            <person name="Tunlid A."/>
        </authorList>
    </citation>
    <scope>NUCLEOTIDE SEQUENCE [LARGE SCALE GENOMIC DNA]</scope>
    <source>
        <strain evidence="2 3">CBS 146.42</strain>
    </source>
</reference>
<accession>A0A8H5D4N9</accession>
<protein>
    <submittedName>
        <fullName evidence="2">Uncharacterized protein</fullName>
    </submittedName>
</protein>
<sequence length="283" mass="31639">MAANSPMFYIHDTQRPETSSSFDLETSLHKRKVPRLTLSTDVKIFSNCHNYTTLSIPPLTQIPHSPHGALSQMEADEVILYQNNFSKLHKLRTKRSSEKMNSCYGDERRSLNSAYPALLPTSFNADIPSSVKQCHVSTLYPQQSCDIRLDKPHHLQPSSCYPSPPHSTAASPLEMSNPLPPPIHPSPSLPLHQPRPSRRIPIVSLSRLASAAEKMDNGLAKRPNMHRQRLDSASRNVYSSGLRQSPYTRVERDRQTMGASREESATGRFLQCSCGCMESYAVG</sequence>
<dbReference type="EMBL" id="JAACJO010000011">
    <property type="protein sequence ID" value="KAF5352643.1"/>
    <property type="molecule type" value="Genomic_DNA"/>
</dbReference>
<organism evidence="2 3">
    <name type="scientific">Leucocoprinus leucothites</name>
    <dbReference type="NCBI Taxonomy" id="201217"/>
    <lineage>
        <taxon>Eukaryota</taxon>
        <taxon>Fungi</taxon>
        <taxon>Dikarya</taxon>
        <taxon>Basidiomycota</taxon>
        <taxon>Agaricomycotina</taxon>
        <taxon>Agaricomycetes</taxon>
        <taxon>Agaricomycetidae</taxon>
        <taxon>Agaricales</taxon>
        <taxon>Agaricineae</taxon>
        <taxon>Agaricaceae</taxon>
        <taxon>Leucocoprinus</taxon>
    </lineage>
</organism>
<feature type="region of interest" description="Disordered" evidence="1">
    <location>
        <begin position="215"/>
        <end position="262"/>
    </location>
</feature>
<evidence type="ECO:0000256" key="1">
    <source>
        <dbReference type="SAM" id="MobiDB-lite"/>
    </source>
</evidence>
<proteinExistence type="predicted"/>
<feature type="compositionally biased region" description="Basic and acidic residues" evidence="1">
    <location>
        <begin position="249"/>
        <end position="262"/>
    </location>
</feature>
<evidence type="ECO:0000313" key="2">
    <source>
        <dbReference type="EMBL" id="KAF5352643.1"/>
    </source>
</evidence>
<dbReference type="OrthoDB" id="3032312at2759"/>
<feature type="compositionally biased region" description="Pro residues" evidence="1">
    <location>
        <begin position="178"/>
        <end position="188"/>
    </location>
</feature>
<dbReference type="Proteomes" id="UP000559027">
    <property type="component" value="Unassembled WGS sequence"/>
</dbReference>
<gene>
    <name evidence="2" type="ORF">D9756_005819</name>
</gene>
<evidence type="ECO:0000313" key="3">
    <source>
        <dbReference type="Proteomes" id="UP000559027"/>
    </source>
</evidence>
<name>A0A8H5D4N9_9AGAR</name>
<dbReference type="AlphaFoldDB" id="A0A8H5D4N9"/>
<feature type="compositionally biased region" description="Polar residues" evidence="1">
    <location>
        <begin position="156"/>
        <end position="170"/>
    </location>
</feature>
<feature type="region of interest" description="Disordered" evidence="1">
    <location>
        <begin position="156"/>
        <end position="196"/>
    </location>
</feature>
<keyword evidence="3" id="KW-1185">Reference proteome</keyword>
<feature type="compositionally biased region" description="Polar residues" evidence="1">
    <location>
        <begin position="231"/>
        <end position="247"/>
    </location>
</feature>
<comment type="caution">
    <text evidence="2">The sequence shown here is derived from an EMBL/GenBank/DDBJ whole genome shotgun (WGS) entry which is preliminary data.</text>
</comment>